<evidence type="ECO:0000256" key="10">
    <source>
        <dbReference type="ARBA" id="ARBA00022837"/>
    </source>
</evidence>
<comment type="cofactor">
    <cofactor evidence="3">
        <name>chloride</name>
        <dbReference type="ChEBI" id="CHEBI:17996"/>
    </cofactor>
</comment>
<keyword evidence="13 16" id="KW-0119">Carbohydrate metabolism</keyword>
<evidence type="ECO:0000256" key="17">
    <source>
        <dbReference type="SAM" id="SignalP"/>
    </source>
</evidence>
<dbReference type="InterPro" id="IPR006046">
    <property type="entry name" value="Alpha_amylase"/>
</dbReference>
<feature type="signal peptide" evidence="17">
    <location>
        <begin position="1"/>
        <end position="17"/>
    </location>
</feature>
<dbReference type="InterPro" id="IPR006047">
    <property type="entry name" value="GH13_cat_dom"/>
</dbReference>
<evidence type="ECO:0000313" key="20">
    <source>
        <dbReference type="EMBL" id="AAO17923.2"/>
    </source>
</evidence>
<reference evidence="20" key="1">
    <citation type="journal article" date="2002" name="Biologia">
        <title>Diversity and evolution of the alpha-amylase genes in Animals.</title>
        <authorList>
            <person name="Da Lage J.-L."/>
            <person name="Van Wormhoudt A."/>
            <person name="Cariou M.-L."/>
        </authorList>
    </citation>
    <scope>NUCLEOTIDE SEQUENCE</scope>
</reference>
<evidence type="ECO:0000256" key="6">
    <source>
        <dbReference type="ARBA" id="ARBA00012595"/>
    </source>
</evidence>
<dbReference type="InterPro" id="IPR013780">
    <property type="entry name" value="Glyco_hydro_b"/>
</dbReference>
<dbReference type="SMART" id="SM00632">
    <property type="entry name" value="Aamy_C"/>
    <property type="match status" value="1"/>
</dbReference>
<evidence type="ECO:0000256" key="14">
    <source>
        <dbReference type="ARBA" id="ARBA00023295"/>
    </source>
</evidence>
<reference evidence="20" key="2">
    <citation type="submission" date="2005-05" db="EMBL/GenBank/DDBJ databases">
        <authorList>
            <person name="Da Lage J.-L."/>
        </authorList>
    </citation>
    <scope>NUCLEOTIDE SEQUENCE</scope>
</reference>
<keyword evidence="12" id="KW-0868">Chloride</keyword>
<dbReference type="PRINTS" id="PR00110">
    <property type="entry name" value="ALPHAAMYLASE"/>
</dbReference>
<comment type="similarity">
    <text evidence="4 15">Belongs to the glycosyl hydrolase 13 family.</text>
</comment>
<dbReference type="SUPFAM" id="SSF51011">
    <property type="entry name" value="Glycosyl hydrolase domain"/>
    <property type="match status" value="1"/>
</dbReference>
<evidence type="ECO:0000256" key="8">
    <source>
        <dbReference type="ARBA" id="ARBA00022729"/>
    </source>
</evidence>
<dbReference type="GO" id="GO:0005975">
    <property type="term" value="P:carbohydrate metabolic process"/>
    <property type="evidence" value="ECO:0007669"/>
    <property type="project" value="InterPro"/>
</dbReference>
<evidence type="ECO:0000259" key="19">
    <source>
        <dbReference type="SMART" id="SM00642"/>
    </source>
</evidence>
<proteinExistence type="inferred from homology"/>
<comment type="catalytic activity">
    <reaction evidence="1 16">
        <text>Endohydrolysis of (1-&gt;4)-alpha-D-glucosidic linkages in polysaccharides containing three or more (1-&gt;4)-alpha-linked D-glucose units.</text>
        <dbReference type="EC" id="3.2.1.1"/>
    </reaction>
</comment>
<dbReference type="Gene3D" id="2.60.40.1180">
    <property type="entry name" value="Golgi alpha-mannosidase II"/>
    <property type="match status" value="1"/>
</dbReference>
<dbReference type="SMART" id="SM00642">
    <property type="entry name" value="Aamy"/>
    <property type="match status" value="1"/>
</dbReference>
<evidence type="ECO:0000256" key="15">
    <source>
        <dbReference type="RuleBase" id="RU003615"/>
    </source>
</evidence>
<keyword evidence="9 16" id="KW-0378">Hydrolase</keyword>
<evidence type="ECO:0000256" key="9">
    <source>
        <dbReference type="ARBA" id="ARBA00022801"/>
    </source>
</evidence>
<keyword evidence="10" id="KW-0106">Calcium</keyword>
<evidence type="ECO:0000256" key="13">
    <source>
        <dbReference type="ARBA" id="ARBA00023277"/>
    </source>
</evidence>
<feature type="domain" description="Glycosyl hydrolase family 13 catalytic" evidence="19">
    <location>
        <begin position="28"/>
        <end position="397"/>
    </location>
</feature>
<reference evidence="20" key="3">
    <citation type="journal article" date="2006" name="Genetica">
        <title>Origin and evolution of the Amyrel gene in the alpha-amylase multigene family of Diptera.</title>
        <authorList>
            <person name="Maczkowiak F."/>
            <person name="Da Lage J.L."/>
        </authorList>
    </citation>
    <scope>NUCLEOTIDE SEQUENCE</scope>
</reference>
<dbReference type="InterPro" id="IPR017853">
    <property type="entry name" value="GH"/>
</dbReference>
<comment type="cofactor">
    <cofactor evidence="2">
        <name>Ca(2+)</name>
        <dbReference type="ChEBI" id="CHEBI:29108"/>
    </cofactor>
</comment>
<feature type="domain" description="Alpha-amylase C-terminal" evidence="18">
    <location>
        <begin position="406"/>
        <end position="494"/>
    </location>
</feature>
<keyword evidence="8 17" id="KW-0732">Signal</keyword>
<evidence type="ECO:0000256" key="3">
    <source>
        <dbReference type="ARBA" id="ARBA00001923"/>
    </source>
</evidence>
<sequence>MKSIFILIVGISAIVNAQFDTHQLPGRNTIVHLFEWKWDDIADECERFLGPKGYAGVQVSPVNENVIAPKRPWWERYQPMSYSLTTRSGNEQQFANMVRRCNNVGVRTYVDVVFNHMAADQGREAVGTGGSKANPNNKNFPAVPFSEWDFHSSCGIYNYRDAYEVRNCELVGLKDLDQSKEYVREKIVEFLDHLIDLGVAGFRVDAAKHMWPQDLKVIYNRIKNLNTSHGFAQNSRPFIVQEVIDLGNEAITKYEYSNLGAITEFRFSAEIGKAFRGWNDLKWLRNWGTEWGFIESSKALVFVDNHDNQRGHGAGGDSVLTYKQDKQYKMATAFTLAFPFGITRIMSSFAFDDTDQGPPQDANENIKSPIIYSDESCGGGWVCEHRWRQIYNMVGFKNQVEGTGVNDWWDNGKNQIAFCRGGEGFIAFNLEKYDFNQDLQTCLPAGTYCDIISGGKVGSNCSGKQVIVGNNGKAKIFIGSNEYDGVLAIHKGVKL</sequence>
<organism evidence="20">
    <name type="scientific">Megaselia scalaris</name>
    <name type="common">Humpbacked fly</name>
    <name type="synonym">Phora scalaris</name>
    <dbReference type="NCBI Taxonomy" id="36166"/>
    <lineage>
        <taxon>Eukaryota</taxon>
        <taxon>Metazoa</taxon>
        <taxon>Ecdysozoa</taxon>
        <taxon>Arthropoda</taxon>
        <taxon>Hexapoda</taxon>
        <taxon>Insecta</taxon>
        <taxon>Pterygota</taxon>
        <taxon>Neoptera</taxon>
        <taxon>Endopterygota</taxon>
        <taxon>Diptera</taxon>
        <taxon>Brachycera</taxon>
        <taxon>Muscomorpha</taxon>
        <taxon>Platypezoidea</taxon>
        <taxon>Phoridae</taxon>
        <taxon>Megaseliini</taxon>
        <taxon>Megaselia</taxon>
    </lineage>
</organism>
<evidence type="ECO:0000256" key="2">
    <source>
        <dbReference type="ARBA" id="ARBA00001913"/>
    </source>
</evidence>
<evidence type="ECO:0000256" key="4">
    <source>
        <dbReference type="ARBA" id="ARBA00008061"/>
    </source>
</evidence>
<dbReference type="Gene3D" id="3.20.20.80">
    <property type="entry name" value="Glycosidases"/>
    <property type="match status" value="1"/>
</dbReference>
<dbReference type="SMR" id="Q8I9Q2"/>
<dbReference type="SUPFAM" id="SSF51445">
    <property type="entry name" value="(Trans)glycosidases"/>
    <property type="match status" value="1"/>
</dbReference>
<dbReference type="EMBL" id="AF467104">
    <property type="protein sequence ID" value="AAO17923.2"/>
    <property type="molecule type" value="Genomic_DNA"/>
</dbReference>
<evidence type="ECO:0000256" key="5">
    <source>
        <dbReference type="ARBA" id="ARBA00011245"/>
    </source>
</evidence>
<keyword evidence="11" id="KW-1015">Disulfide bond</keyword>
<dbReference type="CDD" id="cd11317">
    <property type="entry name" value="AmyAc_bac_euk_AmyA"/>
    <property type="match status" value="1"/>
</dbReference>
<evidence type="ECO:0000256" key="1">
    <source>
        <dbReference type="ARBA" id="ARBA00000548"/>
    </source>
</evidence>
<dbReference type="AlphaFoldDB" id="Q8I9Q2"/>
<keyword evidence="7" id="KW-0479">Metal-binding</keyword>
<dbReference type="Pfam" id="PF02806">
    <property type="entry name" value="Alpha-amylase_C"/>
    <property type="match status" value="1"/>
</dbReference>
<keyword evidence="14 16" id="KW-0326">Glycosidase</keyword>
<name>Q8I9Q2_MEGSC</name>
<dbReference type="CAZy" id="GH13">
    <property type="family name" value="Glycoside Hydrolase Family 13"/>
</dbReference>
<accession>Q8I9Q2</accession>
<dbReference type="GO" id="GO:0046872">
    <property type="term" value="F:metal ion binding"/>
    <property type="evidence" value="ECO:0007669"/>
    <property type="project" value="UniProtKB-KW"/>
</dbReference>
<dbReference type="Pfam" id="PF00128">
    <property type="entry name" value="Alpha-amylase"/>
    <property type="match status" value="1"/>
</dbReference>
<feature type="chain" id="PRO_5004309986" description="Alpha-amylase" evidence="17">
    <location>
        <begin position="18"/>
        <end position="495"/>
    </location>
</feature>
<evidence type="ECO:0000256" key="12">
    <source>
        <dbReference type="ARBA" id="ARBA00023214"/>
    </source>
</evidence>
<dbReference type="InterPro" id="IPR031319">
    <property type="entry name" value="A-amylase_C"/>
</dbReference>
<dbReference type="GO" id="GO:0004556">
    <property type="term" value="F:alpha-amylase activity"/>
    <property type="evidence" value="ECO:0007669"/>
    <property type="project" value="UniProtKB-UniRule"/>
</dbReference>
<protein>
    <recommendedName>
        <fullName evidence="6 16">Alpha-amylase</fullName>
        <ecNumber evidence="6 16">3.2.1.1</ecNumber>
    </recommendedName>
</protein>
<comment type="subunit">
    <text evidence="5">Monomer.</text>
</comment>
<dbReference type="FunFam" id="3.20.20.80:FF:000056">
    <property type="entry name" value="Pancreatic alpha-amylase"/>
    <property type="match status" value="1"/>
</dbReference>
<dbReference type="InterPro" id="IPR006048">
    <property type="entry name" value="A-amylase/branching_C"/>
</dbReference>
<gene>
    <name evidence="20" type="primary">Amy</name>
</gene>
<evidence type="ECO:0000256" key="7">
    <source>
        <dbReference type="ARBA" id="ARBA00022723"/>
    </source>
</evidence>
<dbReference type="PANTHER" id="PTHR43447">
    <property type="entry name" value="ALPHA-AMYLASE"/>
    <property type="match status" value="1"/>
</dbReference>
<evidence type="ECO:0000256" key="11">
    <source>
        <dbReference type="ARBA" id="ARBA00023157"/>
    </source>
</evidence>
<evidence type="ECO:0000256" key="16">
    <source>
        <dbReference type="RuleBase" id="RU361134"/>
    </source>
</evidence>
<dbReference type="EC" id="3.2.1.1" evidence="6 16"/>
<evidence type="ECO:0000259" key="18">
    <source>
        <dbReference type="SMART" id="SM00632"/>
    </source>
</evidence>